<proteinExistence type="predicted"/>
<organism evidence="1">
    <name type="scientific">Anguilla anguilla</name>
    <name type="common">European freshwater eel</name>
    <name type="synonym">Muraena anguilla</name>
    <dbReference type="NCBI Taxonomy" id="7936"/>
    <lineage>
        <taxon>Eukaryota</taxon>
        <taxon>Metazoa</taxon>
        <taxon>Chordata</taxon>
        <taxon>Craniata</taxon>
        <taxon>Vertebrata</taxon>
        <taxon>Euteleostomi</taxon>
        <taxon>Actinopterygii</taxon>
        <taxon>Neopterygii</taxon>
        <taxon>Teleostei</taxon>
        <taxon>Anguilliformes</taxon>
        <taxon>Anguillidae</taxon>
        <taxon>Anguilla</taxon>
    </lineage>
</organism>
<dbReference type="EMBL" id="GBXM01015086">
    <property type="protein sequence ID" value="JAH93491.1"/>
    <property type="molecule type" value="Transcribed_RNA"/>
</dbReference>
<accession>A0A0E9WT97</accession>
<name>A0A0E9WT97_ANGAN</name>
<evidence type="ECO:0000313" key="1">
    <source>
        <dbReference type="EMBL" id="JAH93491.1"/>
    </source>
</evidence>
<reference evidence="1" key="1">
    <citation type="submission" date="2014-11" db="EMBL/GenBank/DDBJ databases">
        <authorList>
            <person name="Amaro Gonzalez C."/>
        </authorList>
    </citation>
    <scope>NUCLEOTIDE SEQUENCE</scope>
</reference>
<dbReference type="AlphaFoldDB" id="A0A0E9WT97"/>
<reference evidence="1" key="2">
    <citation type="journal article" date="2015" name="Fish Shellfish Immunol.">
        <title>Early steps in the European eel (Anguilla anguilla)-Vibrio vulnificus interaction in the gills: Role of the RtxA13 toxin.</title>
        <authorList>
            <person name="Callol A."/>
            <person name="Pajuelo D."/>
            <person name="Ebbesson L."/>
            <person name="Teles M."/>
            <person name="MacKenzie S."/>
            <person name="Amaro C."/>
        </authorList>
    </citation>
    <scope>NUCLEOTIDE SEQUENCE</scope>
</reference>
<protein>
    <submittedName>
        <fullName evidence="1">Uncharacterized protein</fullName>
    </submittedName>
</protein>
<sequence>MLPISRTFSTTSSRPHTLGYTSLYILKHRAQKRLNIFSGKTSYSFLTFSYSISNCQTRAQSNILSR</sequence>